<evidence type="ECO:0000256" key="1">
    <source>
        <dbReference type="SAM" id="Coils"/>
    </source>
</evidence>
<dbReference type="Proteomes" id="UP001215598">
    <property type="component" value="Unassembled WGS sequence"/>
</dbReference>
<name>A0AAD7NDP4_9AGAR</name>
<gene>
    <name evidence="2" type="ORF">B0H16DRAFT_1662730</name>
</gene>
<dbReference type="EMBL" id="JARKIB010000049">
    <property type="protein sequence ID" value="KAJ7755441.1"/>
    <property type="molecule type" value="Genomic_DNA"/>
</dbReference>
<keyword evidence="1" id="KW-0175">Coiled coil</keyword>
<evidence type="ECO:0000313" key="3">
    <source>
        <dbReference type="Proteomes" id="UP001215598"/>
    </source>
</evidence>
<dbReference type="Gene3D" id="3.40.50.300">
    <property type="entry name" value="P-loop containing nucleotide triphosphate hydrolases"/>
    <property type="match status" value="1"/>
</dbReference>
<accession>A0AAD7NDP4</accession>
<reference evidence="2" key="1">
    <citation type="submission" date="2023-03" db="EMBL/GenBank/DDBJ databases">
        <title>Massive genome expansion in bonnet fungi (Mycena s.s.) driven by repeated elements and novel gene families across ecological guilds.</title>
        <authorList>
            <consortium name="Lawrence Berkeley National Laboratory"/>
            <person name="Harder C.B."/>
            <person name="Miyauchi S."/>
            <person name="Viragh M."/>
            <person name="Kuo A."/>
            <person name="Thoen E."/>
            <person name="Andreopoulos B."/>
            <person name="Lu D."/>
            <person name="Skrede I."/>
            <person name="Drula E."/>
            <person name="Henrissat B."/>
            <person name="Morin E."/>
            <person name="Kohler A."/>
            <person name="Barry K."/>
            <person name="LaButti K."/>
            <person name="Morin E."/>
            <person name="Salamov A."/>
            <person name="Lipzen A."/>
            <person name="Mereny Z."/>
            <person name="Hegedus B."/>
            <person name="Baldrian P."/>
            <person name="Stursova M."/>
            <person name="Weitz H."/>
            <person name="Taylor A."/>
            <person name="Grigoriev I.V."/>
            <person name="Nagy L.G."/>
            <person name="Martin F."/>
            <person name="Kauserud H."/>
        </authorList>
    </citation>
    <scope>NUCLEOTIDE SEQUENCE</scope>
    <source>
        <strain evidence="2">CBHHK182m</strain>
    </source>
</reference>
<evidence type="ECO:0008006" key="4">
    <source>
        <dbReference type="Google" id="ProtNLM"/>
    </source>
</evidence>
<protein>
    <recommendedName>
        <fullName evidence="4">G domain-containing protein</fullName>
    </recommendedName>
</protein>
<feature type="coiled-coil region" evidence="1">
    <location>
        <begin position="171"/>
        <end position="198"/>
    </location>
</feature>
<sequence length="204" mass="23058">MCVITAICGSKCTPYAIKYRVVTLIDTPGFDDTLRSDTEILTQIASHESEKRLTGIIYLHRISDDSRKFKMFRQLCRDSTLKNVCIVTNMWGEVGCSLQGWRGPRSGAVQQIFKPLLDKGACLLRHDNNIASAQATVCYLIGNQPRALRIQRELVDQGMEISQTSAGEELNRELAEQIKRYKVEMAVLQQEIKGWSSDTKLMID</sequence>
<proteinExistence type="predicted"/>
<keyword evidence="3" id="KW-1185">Reference proteome</keyword>
<comment type="caution">
    <text evidence="2">The sequence shown here is derived from an EMBL/GenBank/DDBJ whole genome shotgun (WGS) entry which is preliminary data.</text>
</comment>
<dbReference type="SUPFAM" id="SSF52540">
    <property type="entry name" value="P-loop containing nucleoside triphosphate hydrolases"/>
    <property type="match status" value="1"/>
</dbReference>
<organism evidence="2 3">
    <name type="scientific">Mycena metata</name>
    <dbReference type="NCBI Taxonomy" id="1033252"/>
    <lineage>
        <taxon>Eukaryota</taxon>
        <taxon>Fungi</taxon>
        <taxon>Dikarya</taxon>
        <taxon>Basidiomycota</taxon>
        <taxon>Agaricomycotina</taxon>
        <taxon>Agaricomycetes</taxon>
        <taxon>Agaricomycetidae</taxon>
        <taxon>Agaricales</taxon>
        <taxon>Marasmiineae</taxon>
        <taxon>Mycenaceae</taxon>
        <taxon>Mycena</taxon>
    </lineage>
</organism>
<evidence type="ECO:0000313" key="2">
    <source>
        <dbReference type="EMBL" id="KAJ7755441.1"/>
    </source>
</evidence>
<dbReference type="AlphaFoldDB" id="A0AAD7NDP4"/>
<dbReference type="InterPro" id="IPR027417">
    <property type="entry name" value="P-loop_NTPase"/>
</dbReference>